<feature type="compositionally biased region" description="Polar residues" evidence="1">
    <location>
        <begin position="612"/>
        <end position="623"/>
    </location>
</feature>
<dbReference type="EMBL" id="OB794294">
    <property type="protein sequence ID" value="CAD7429994.1"/>
    <property type="molecule type" value="Genomic_DNA"/>
</dbReference>
<reference evidence="2" key="1">
    <citation type="submission" date="2020-11" db="EMBL/GenBank/DDBJ databases">
        <authorList>
            <person name="Tran Van P."/>
        </authorList>
    </citation>
    <scope>NUCLEOTIDE SEQUENCE</scope>
</reference>
<protein>
    <recommendedName>
        <fullName evidence="3">Slowpoke-binding protein</fullName>
    </recommendedName>
</protein>
<organism evidence="2">
    <name type="scientific">Timema monikensis</name>
    <dbReference type="NCBI Taxonomy" id="170555"/>
    <lineage>
        <taxon>Eukaryota</taxon>
        <taxon>Metazoa</taxon>
        <taxon>Ecdysozoa</taxon>
        <taxon>Arthropoda</taxon>
        <taxon>Hexapoda</taxon>
        <taxon>Insecta</taxon>
        <taxon>Pterygota</taxon>
        <taxon>Neoptera</taxon>
        <taxon>Polyneoptera</taxon>
        <taxon>Phasmatodea</taxon>
        <taxon>Timematodea</taxon>
        <taxon>Timematoidea</taxon>
        <taxon>Timematidae</taxon>
        <taxon>Timema</taxon>
    </lineage>
</organism>
<sequence length="705" mass="80302">MRVVFVQAVPFQIKKFLPFKLHAKSNNISSYPHSFIPSQSVSVITLIASCQIKQYQLLLPLLSTKSSSTSYYSRSSSPSQAVSVPTLVAPCQVEQYQFLPSLLRAKLSSISSYPRCSVASQALSVPTLVAPCQVEQYQFLPSLLRGTMSATRWCGGVLIAFERTSRDTSHDNINYRRPGVDYDRLPRKQLHRSQRVRRGVEGGPARDRGHRESCCYLRAYSWKKHGHAHLDIGAEDRHGGRYQYTALEPDSNVHEKLELEKKNRERAQNACLHYLRACPRYAFIHQLNDIGSRVDKHWFVVRDTSIKTERLLTLVPRGPNCPIQCNPSTRDTILNLFLALQHPYIYPVLDLDFRDVATQTYVILVLPFNNKGSLKDLIYKSPEELLFMYRGLTAATRGAVVPHLTHANACCFQSKWQDDWGQKYSQRSAGLPLSQVQRLGRQVLEALLFLKDRGFPPCSHLHSGNIILQNGVARITGLENTLLGFTSRIHPVIWSRAREEPLSVDAICFGHVLFEMCAGYELCAPEPSPSHLQDLRAYPQVVEVLDYIFQNPNHRCPSIEELLVCDFFRNIDLREMRAAPLPLAFQARLTASTISLLNEIKKHQSGKRPKRSQSSSTAETTSPSLRDRRSESRFSFFEKKKKRIKSLKKSPDIDIESLEERLLPNENMFNQMMLELVQVRIARGVAAWSGDSAVVRVVIRLWCEW</sequence>
<dbReference type="AlphaFoldDB" id="A0A7R9HRK4"/>
<evidence type="ECO:0000313" key="2">
    <source>
        <dbReference type="EMBL" id="CAD7429994.1"/>
    </source>
</evidence>
<dbReference type="InterPro" id="IPR011009">
    <property type="entry name" value="Kinase-like_dom_sf"/>
</dbReference>
<feature type="region of interest" description="Disordered" evidence="1">
    <location>
        <begin position="601"/>
        <end position="630"/>
    </location>
</feature>
<accession>A0A7R9HRK4</accession>
<evidence type="ECO:0000256" key="1">
    <source>
        <dbReference type="SAM" id="MobiDB-lite"/>
    </source>
</evidence>
<proteinExistence type="predicted"/>
<dbReference type="SUPFAM" id="SSF56112">
    <property type="entry name" value="Protein kinase-like (PK-like)"/>
    <property type="match status" value="1"/>
</dbReference>
<evidence type="ECO:0008006" key="3">
    <source>
        <dbReference type="Google" id="ProtNLM"/>
    </source>
</evidence>
<name>A0A7R9HRK4_9NEOP</name>
<gene>
    <name evidence="2" type="ORF">TMSB3V08_LOCUS6764</name>
</gene>
<dbReference type="Gene3D" id="1.10.510.10">
    <property type="entry name" value="Transferase(Phosphotransferase) domain 1"/>
    <property type="match status" value="1"/>
</dbReference>